<comment type="function">
    <text evidence="1">Probable adenosyl-L-methionine (AdoMet)-dependent tRNA (uracil-O(2)-)-methyltransferase.</text>
</comment>
<keyword evidence="10" id="KW-0863">Zinc-finger</keyword>
<dbReference type="eggNOG" id="KOG3790">
    <property type="taxonomic scope" value="Eukaryota"/>
</dbReference>
<keyword evidence="4 11" id="KW-0963">Cytoplasm</keyword>
<dbReference type="GO" id="GO:0030488">
    <property type="term" value="P:tRNA methylation"/>
    <property type="evidence" value="ECO:0007669"/>
    <property type="project" value="UniProtKB-UniRule"/>
</dbReference>
<comment type="similarity">
    <text evidence="3 11">Belongs to the TRM44 family.</text>
</comment>
<dbReference type="GO" id="GO:0005737">
    <property type="term" value="C:cytoplasm"/>
    <property type="evidence" value="ECO:0007669"/>
    <property type="project" value="UniProtKB-SubCell"/>
</dbReference>
<evidence type="ECO:0000256" key="12">
    <source>
        <dbReference type="SAM" id="MobiDB-lite"/>
    </source>
</evidence>
<evidence type="ECO:0000256" key="11">
    <source>
        <dbReference type="RuleBase" id="RU368004"/>
    </source>
</evidence>
<keyword evidence="10" id="KW-0479">Metal-binding</keyword>
<dbReference type="GO" id="GO:0008270">
    <property type="term" value="F:zinc ion binding"/>
    <property type="evidence" value="ECO:0007669"/>
    <property type="project" value="UniProtKB-KW"/>
</dbReference>
<sequence>MSQGATIWRIIVEETAEYEETVDVKAYFDKIISLWKEYPKAISSRVTASIPVDEGSHLWNEVISCFEQKHRFSPRDCSEISVNKFICRYTDPTKARKFSENAFEVSFYQEELLVRFYPIVLDGHTHPHFEEPYQIGCRSSSESSIHLQFFKPIDLADEYYEYLKTQGFKTIITWLKGIDLSKTSRKTNSLLDKESYFRTYRHIREDYGRALVEQWTENSNPQKTVFEDCGITAYINEIVRMDILPKPKKFVDIGCGNGVLVHLLNLTGMKGYGVDVRSRQIWNTTLKHVDLRESVVEPQVVVENEPHFDSDVDLLVGNHSDELTPWIPVMAAKLNCNFFLIPCCPFNFFGKYVNDGSHIGPKRLVSQYESFFEWTVTVAERLGFKVDLDRLAIPSTKRLCIIGRVPEKGLCTDLDETINQMTRGQKFVARPKEIKMNNCTTIPVNERDRMAKLLFDYILSSSNETRDGWRCGGEVPLRELATVLTEEDKKLMKDQDGGLQTFLRNHHQIFHVFKATARIRDFRQPKVSRSRPDWKKKANKDGKPNNPPRKSPCWMALYHPDGCPLGPEKCQFQH</sequence>
<dbReference type="PANTHER" id="PTHR21210">
    <property type="entry name" value="TRNA (URACIL-O(2)-)-METHYLTRANSFERASE-RELATED"/>
    <property type="match status" value="1"/>
</dbReference>
<keyword evidence="8 11" id="KW-0819">tRNA processing</keyword>
<dbReference type="PANTHER" id="PTHR21210:SF0">
    <property type="entry name" value="TRNA (URACIL-O(2)-)-METHYLTRANSFERASE-RELATED"/>
    <property type="match status" value="1"/>
</dbReference>
<evidence type="ECO:0000256" key="7">
    <source>
        <dbReference type="ARBA" id="ARBA00022691"/>
    </source>
</evidence>
<evidence type="ECO:0000256" key="5">
    <source>
        <dbReference type="ARBA" id="ARBA00022603"/>
    </source>
</evidence>
<evidence type="ECO:0000313" key="15">
    <source>
        <dbReference type="WBParaSite" id="Csp11.Scaffold596.g5267.t1"/>
    </source>
</evidence>
<dbReference type="InterPro" id="IPR011671">
    <property type="entry name" value="tRNA_uracil_MeTrfase"/>
</dbReference>
<dbReference type="WBParaSite" id="Csp11.Scaffold596.g5267.t1">
    <property type="protein sequence ID" value="Csp11.Scaffold596.g5267.t1"/>
    <property type="gene ID" value="Csp11.Scaffold596.g5267"/>
</dbReference>
<comment type="function">
    <text evidence="11">Adenosyl-L-methionine (AdoMet)-dependent tRNA (uracil-O(2)-)-methyltransferase.</text>
</comment>
<evidence type="ECO:0000256" key="2">
    <source>
        <dbReference type="ARBA" id="ARBA00004496"/>
    </source>
</evidence>
<evidence type="ECO:0000256" key="4">
    <source>
        <dbReference type="ARBA" id="ARBA00022490"/>
    </source>
</evidence>
<evidence type="ECO:0000256" key="3">
    <source>
        <dbReference type="ARBA" id="ARBA00009056"/>
    </source>
</evidence>
<dbReference type="Pfam" id="PF07757">
    <property type="entry name" value="AdoMet_MTase"/>
    <property type="match status" value="1"/>
</dbReference>
<evidence type="ECO:0000256" key="1">
    <source>
        <dbReference type="ARBA" id="ARBA00002778"/>
    </source>
</evidence>
<dbReference type="GO" id="GO:0141101">
    <property type="term" value="F:tRNA(Ser) (uridine(44)-2'-O-)-methyltransferase activity"/>
    <property type="evidence" value="ECO:0007669"/>
    <property type="project" value="UniProtKB-EC"/>
</dbReference>
<evidence type="ECO:0000259" key="13">
    <source>
        <dbReference type="PROSITE" id="PS50103"/>
    </source>
</evidence>
<proteinExistence type="inferred from homology"/>
<dbReference type="Proteomes" id="UP000095282">
    <property type="component" value="Unplaced"/>
</dbReference>
<evidence type="ECO:0000256" key="10">
    <source>
        <dbReference type="PROSITE-ProRule" id="PRU00723"/>
    </source>
</evidence>
<dbReference type="PROSITE" id="PS50103">
    <property type="entry name" value="ZF_C3H1"/>
    <property type="match status" value="1"/>
</dbReference>
<keyword evidence="7 11" id="KW-0949">S-adenosyl-L-methionine</keyword>
<name>A0A1I7TEX0_9PELO</name>
<evidence type="ECO:0000256" key="9">
    <source>
        <dbReference type="ARBA" id="ARBA00047957"/>
    </source>
</evidence>
<keyword evidence="14" id="KW-1185">Reference proteome</keyword>
<organism evidence="14 15">
    <name type="scientific">Caenorhabditis tropicalis</name>
    <dbReference type="NCBI Taxonomy" id="1561998"/>
    <lineage>
        <taxon>Eukaryota</taxon>
        <taxon>Metazoa</taxon>
        <taxon>Ecdysozoa</taxon>
        <taxon>Nematoda</taxon>
        <taxon>Chromadorea</taxon>
        <taxon>Rhabditida</taxon>
        <taxon>Rhabditina</taxon>
        <taxon>Rhabditomorpha</taxon>
        <taxon>Rhabditoidea</taxon>
        <taxon>Rhabditidae</taxon>
        <taxon>Peloderinae</taxon>
        <taxon>Caenorhabditis</taxon>
    </lineage>
</organism>
<evidence type="ECO:0000256" key="8">
    <source>
        <dbReference type="ARBA" id="ARBA00022694"/>
    </source>
</evidence>
<evidence type="ECO:0000256" key="6">
    <source>
        <dbReference type="ARBA" id="ARBA00022679"/>
    </source>
</evidence>
<dbReference type="AlphaFoldDB" id="A0A1I7TEX0"/>
<dbReference type="STRING" id="1561998.A0A1I7TEX0"/>
<keyword evidence="6 11" id="KW-0808">Transferase</keyword>
<feature type="region of interest" description="Disordered" evidence="12">
    <location>
        <begin position="524"/>
        <end position="552"/>
    </location>
</feature>
<dbReference type="InterPro" id="IPR000571">
    <property type="entry name" value="Znf_CCCH"/>
</dbReference>
<protein>
    <recommendedName>
        <fullName evidence="11">tRNA (uracil-O(2)-)-methyltransferase</fullName>
        <ecNumber evidence="11">2.1.1.211</ecNumber>
    </recommendedName>
</protein>
<dbReference type="EC" id="2.1.1.211" evidence="11"/>
<dbReference type="InterPro" id="IPR029063">
    <property type="entry name" value="SAM-dependent_MTases_sf"/>
</dbReference>
<reference evidence="15" key="1">
    <citation type="submission" date="2016-11" db="UniProtKB">
        <authorList>
            <consortium name="WormBaseParasite"/>
        </authorList>
    </citation>
    <scope>IDENTIFICATION</scope>
</reference>
<accession>A0A1I7TEX0</accession>
<keyword evidence="10" id="KW-0862">Zinc</keyword>
<keyword evidence="5 11" id="KW-0489">Methyltransferase</keyword>
<dbReference type="SUPFAM" id="SSF53335">
    <property type="entry name" value="S-adenosyl-L-methionine-dependent methyltransferases"/>
    <property type="match status" value="2"/>
</dbReference>
<dbReference type="Gene3D" id="3.40.50.150">
    <property type="entry name" value="Vaccinia Virus protein VP39"/>
    <property type="match status" value="1"/>
</dbReference>
<feature type="zinc finger region" description="C3H1-type" evidence="10">
    <location>
        <begin position="547"/>
        <end position="574"/>
    </location>
</feature>
<feature type="compositionally biased region" description="Basic and acidic residues" evidence="12">
    <location>
        <begin position="524"/>
        <end position="543"/>
    </location>
</feature>
<evidence type="ECO:0000313" key="14">
    <source>
        <dbReference type="Proteomes" id="UP000095282"/>
    </source>
</evidence>
<comment type="subcellular location">
    <subcellularLocation>
        <location evidence="2 11">Cytoplasm</location>
    </subcellularLocation>
</comment>
<comment type="catalytic activity">
    <reaction evidence="9 11">
        <text>uridine(44) in tRNA(Ser) + S-adenosyl-L-methionine = 2'-O-methyluridine(44) in tRNA(Ser) + S-adenosyl-L-homocysteine + H(+)</text>
        <dbReference type="Rhea" id="RHEA:43100"/>
        <dbReference type="Rhea" id="RHEA-COMP:10339"/>
        <dbReference type="Rhea" id="RHEA-COMP:10340"/>
        <dbReference type="ChEBI" id="CHEBI:15378"/>
        <dbReference type="ChEBI" id="CHEBI:57856"/>
        <dbReference type="ChEBI" id="CHEBI:59789"/>
        <dbReference type="ChEBI" id="CHEBI:65315"/>
        <dbReference type="ChEBI" id="CHEBI:74478"/>
        <dbReference type="EC" id="2.1.1.211"/>
    </reaction>
</comment>
<feature type="domain" description="C3H1-type" evidence="13">
    <location>
        <begin position="547"/>
        <end position="574"/>
    </location>
</feature>